<organism evidence="2 3">
    <name type="scientific">Conexibacter arvalis</name>
    <dbReference type="NCBI Taxonomy" id="912552"/>
    <lineage>
        <taxon>Bacteria</taxon>
        <taxon>Bacillati</taxon>
        <taxon>Actinomycetota</taxon>
        <taxon>Thermoleophilia</taxon>
        <taxon>Solirubrobacterales</taxon>
        <taxon>Conexibacteraceae</taxon>
        <taxon>Conexibacter</taxon>
    </lineage>
</organism>
<reference evidence="2 3" key="1">
    <citation type="submission" date="2020-08" db="EMBL/GenBank/DDBJ databases">
        <title>Genomic Encyclopedia of Archaeal and Bacterial Type Strains, Phase II (KMG-II): from individual species to whole genera.</title>
        <authorList>
            <person name="Goeker M."/>
        </authorList>
    </citation>
    <scope>NUCLEOTIDE SEQUENCE [LARGE SCALE GENOMIC DNA]</scope>
    <source>
        <strain evidence="2 3">DSM 23288</strain>
    </source>
</reference>
<feature type="signal peptide" evidence="1">
    <location>
        <begin position="1"/>
        <end position="24"/>
    </location>
</feature>
<protein>
    <recommendedName>
        <fullName evidence="4">DUF2147 domain-containing protein</fullName>
    </recommendedName>
</protein>
<evidence type="ECO:0000313" key="3">
    <source>
        <dbReference type="Proteomes" id="UP000585272"/>
    </source>
</evidence>
<accession>A0A840IFI7</accession>
<keyword evidence="3" id="KW-1185">Reference proteome</keyword>
<evidence type="ECO:0000313" key="2">
    <source>
        <dbReference type="EMBL" id="MBB4663095.1"/>
    </source>
</evidence>
<evidence type="ECO:0000256" key="1">
    <source>
        <dbReference type="SAM" id="SignalP"/>
    </source>
</evidence>
<dbReference type="Proteomes" id="UP000585272">
    <property type="component" value="Unassembled WGS sequence"/>
</dbReference>
<dbReference type="RefSeq" id="WP_183342825.1">
    <property type="nucleotide sequence ID" value="NZ_JACHNU010000003.1"/>
</dbReference>
<comment type="caution">
    <text evidence="2">The sequence shown here is derived from an EMBL/GenBank/DDBJ whole genome shotgun (WGS) entry which is preliminary data.</text>
</comment>
<evidence type="ECO:0008006" key="4">
    <source>
        <dbReference type="Google" id="ProtNLM"/>
    </source>
</evidence>
<gene>
    <name evidence="2" type="ORF">BDZ31_002684</name>
</gene>
<proteinExistence type="predicted"/>
<name>A0A840IFI7_9ACTN</name>
<feature type="chain" id="PRO_5032737866" description="DUF2147 domain-containing protein" evidence="1">
    <location>
        <begin position="25"/>
        <end position="148"/>
    </location>
</feature>
<keyword evidence="1" id="KW-0732">Signal</keyword>
<dbReference type="AlphaFoldDB" id="A0A840IFI7"/>
<dbReference type="EMBL" id="JACHNU010000003">
    <property type="protein sequence ID" value="MBB4663095.1"/>
    <property type="molecule type" value="Genomic_DNA"/>
</dbReference>
<sequence length="148" mass="16074">MNRRLLALLFSAVALALLAQPAAARPPAGDWSFLRKDAFRHYACKVAERGGEWRIRTATFINGNHDARAHGIGAYAVIARGRGATGPSRTSTDWRGAYIRLTLPGARSGDRLWVQGAYYGPARPWADGVRVASITRCAKGRASAKRGR</sequence>